<evidence type="ECO:0000259" key="6">
    <source>
        <dbReference type="PROSITE" id="PS50110"/>
    </source>
</evidence>
<sequence length="221" mass="23111">MRIILAEDTVLLRDGLTSVLERFGHVVTAVADAPALEAAVEAALASSAGVDVVITDIRMPPHRRNDGLDAALALRSRHPGLPVLVLSQYIAGAYARELLADGVGGVGYLLKDRVGRVSDFLSSLAVVSAGGTVIDPEVVQQVLDRNGPGSPLTGLTAREREVLERMATGMSNADIARVLVVSEAAVAKHIGSIFAKLGLSAEDPGHRRVRAVLAFLAADAR</sequence>
<dbReference type="SUPFAM" id="SSF52172">
    <property type="entry name" value="CheY-like"/>
    <property type="match status" value="1"/>
</dbReference>
<feature type="domain" description="Response regulatory" evidence="6">
    <location>
        <begin position="2"/>
        <end position="126"/>
    </location>
</feature>
<dbReference type="PROSITE" id="PS50110">
    <property type="entry name" value="RESPONSE_REGULATORY"/>
    <property type="match status" value="1"/>
</dbReference>
<keyword evidence="2" id="KW-0238">DNA-binding</keyword>
<name>A0ABX5LCY1_9MICO</name>
<accession>A0ABX5LCY1</accession>
<dbReference type="InterPro" id="IPR001789">
    <property type="entry name" value="Sig_transdc_resp-reg_receiver"/>
</dbReference>
<dbReference type="SMART" id="SM00448">
    <property type="entry name" value="REC"/>
    <property type="match status" value="1"/>
</dbReference>
<keyword evidence="4" id="KW-0597">Phosphoprotein</keyword>
<dbReference type="PROSITE" id="PS50043">
    <property type="entry name" value="HTH_LUXR_2"/>
    <property type="match status" value="1"/>
</dbReference>
<feature type="modified residue" description="4-aspartylphosphate" evidence="4">
    <location>
        <position position="56"/>
    </location>
</feature>
<reference evidence="7 8" key="1">
    <citation type="submission" date="2018-03" db="EMBL/GenBank/DDBJ databases">
        <title>Genomic Encyclopedia of Type Strains, Phase III (KMG-III): the genomes of soil and plant-associated and newly described type strains.</title>
        <authorList>
            <person name="Whitman W."/>
        </authorList>
    </citation>
    <scope>NUCLEOTIDE SEQUENCE [LARGE SCALE GENOMIC DNA]</scope>
    <source>
        <strain evidence="7 8">VKM Ac-1602</strain>
    </source>
</reference>
<dbReference type="Pfam" id="PF00072">
    <property type="entry name" value="Response_reg"/>
    <property type="match status" value="1"/>
</dbReference>
<evidence type="ECO:0000256" key="1">
    <source>
        <dbReference type="ARBA" id="ARBA00023015"/>
    </source>
</evidence>
<dbReference type="Proteomes" id="UP000245674">
    <property type="component" value="Unassembled WGS sequence"/>
</dbReference>
<dbReference type="EMBL" id="QGDV01000007">
    <property type="protein sequence ID" value="PWJ63665.1"/>
    <property type="molecule type" value="Genomic_DNA"/>
</dbReference>
<dbReference type="InterPro" id="IPR000792">
    <property type="entry name" value="Tscrpt_reg_LuxR_C"/>
</dbReference>
<keyword evidence="8" id="KW-1185">Reference proteome</keyword>
<evidence type="ECO:0000313" key="7">
    <source>
        <dbReference type="EMBL" id="PWJ63665.1"/>
    </source>
</evidence>
<dbReference type="PRINTS" id="PR00038">
    <property type="entry name" value="HTHLUXR"/>
</dbReference>
<dbReference type="InterPro" id="IPR036388">
    <property type="entry name" value="WH-like_DNA-bd_sf"/>
</dbReference>
<dbReference type="PANTHER" id="PTHR43214:SF24">
    <property type="entry name" value="TRANSCRIPTIONAL REGULATORY PROTEIN NARL-RELATED"/>
    <property type="match status" value="1"/>
</dbReference>
<evidence type="ECO:0000256" key="3">
    <source>
        <dbReference type="ARBA" id="ARBA00023163"/>
    </source>
</evidence>
<organism evidence="7 8">
    <name type="scientific">Rathayibacter iranicus NCPPB 2253 = VKM Ac-1602</name>
    <dbReference type="NCBI Taxonomy" id="1328868"/>
    <lineage>
        <taxon>Bacteria</taxon>
        <taxon>Bacillati</taxon>
        <taxon>Actinomycetota</taxon>
        <taxon>Actinomycetes</taxon>
        <taxon>Micrococcales</taxon>
        <taxon>Microbacteriaceae</taxon>
        <taxon>Rathayibacter</taxon>
    </lineage>
</organism>
<dbReference type="InterPro" id="IPR039420">
    <property type="entry name" value="WalR-like"/>
</dbReference>
<dbReference type="Gene3D" id="1.10.10.10">
    <property type="entry name" value="Winged helix-like DNA-binding domain superfamily/Winged helix DNA-binding domain"/>
    <property type="match status" value="1"/>
</dbReference>
<feature type="domain" description="HTH luxR-type" evidence="5">
    <location>
        <begin position="148"/>
        <end position="219"/>
    </location>
</feature>
<evidence type="ECO:0000313" key="8">
    <source>
        <dbReference type="Proteomes" id="UP000245674"/>
    </source>
</evidence>
<dbReference type="CDD" id="cd06170">
    <property type="entry name" value="LuxR_C_like"/>
    <property type="match status" value="1"/>
</dbReference>
<dbReference type="InterPro" id="IPR011006">
    <property type="entry name" value="CheY-like_superfamily"/>
</dbReference>
<dbReference type="Pfam" id="PF00196">
    <property type="entry name" value="GerE"/>
    <property type="match status" value="1"/>
</dbReference>
<dbReference type="Gene3D" id="3.40.50.2300">
    <property type="match status" value="1"/>
</dbReference>
<gene>
    <name evidence="7" type="ORF">B0H03_107134</name>
</gene>
<evidence type="ECO:0000256" key="4">
    <source>
        <dbReference type="PROSITE-ProRule" id="PRU00169"/>
    </source>
</evidence>
<keyword evidence="3" id="KW-0804">Transcription</keyword>
<keyword evidence="1" id="KW-0805">Transcription regulation</keyword>
<evidence type="ECO:0000259" key="5">
    <source>
        <dbReference type="PROSITE" id="PS50043"/>
    </source>
</evidence>
<evidence type="ECO:0000256" key="2">
    <source>
        <dbReference type="ARBA" id="ARBA00023125"/>
    </source>
</evidence>
<dbReference type="SMART" id="SM00421">
    <property type="entry name" value="HTH_LUXR"/>
    <property type="match status" value="1"/>
</dbReference>
<comment type="caution">
    <text evidence="7">The sequence shown here is derived from an EMBL/GenBank/DDBJ whole genome shotgun (WGS) entry which is preliminary data.</text>
</comment>
<protein>
    <submittedName>
        <fullName evidence="7">LuxR family two component transcriptional regulator</fullName>
    </submittedName>
</protein>
<dbReference type="RefSeq" id="WP_206612071.1">
    <property type="nucleotide sequence ID" value="NZ_QGDV01000007.1"/>
</dbReference>
<dbReference type="PANTHER" id="PTHR43214">
    <property type="entry name" value="TWO-COMPONENT RESPONSE REGULATOR"/>
    <property type="match status" value="1"/>
</dbReference>
<proteinExistence type="predicted"/>